<dbReference type="GO" id="GO:0009234">
    <property type="term" value="P:menaquinone biosynthetic process"/>
    <property type="evidence" value="ECO:0007669"/>
    <property type="project" value="UniProtKB-UniRule"/>
</dbReference>
<dbReference type="Gene3D" id="3.40.50.970">
    <property type="match status" value="2"/>
</dbReference>
<comment type="catalytic activity">
    <reaction evidence="7">
        <text>isochorismate + 2-oxoglutarate + H(+) = 5-enolpyruvoyl-6-hydroxy-2-succinyl-cyclohex-3-ene-1-carboxylate + CO2</text>
        <dbReference type="Rhea" id="RHEA:25593"/>
        <dbReference type="ChEBI" id="CHEBI:15378"/>
        <dbReference type="ChEBI" id="CHEBI:16526"/>
        <dbReference type="ChEBI" id="CHEBI:16810"/>
        <dbReference type="ChEBI" id="CHEBI:29780"/>
        <dbReference type="ChEBI" id="CHEBI:58818"/>
        <dbReference type="EC" id="2.2.1.9"/>
    </reaction>
</comment>
<keyword evidence="2 7" id="KW-0808">Transferase</keyword>
<keyword evidence="6 7" id="KW-0464">Manganese</keyword>
<dbReference type="UniPathway" id="UPA01057">
    <property type="reaction ID" value="UER00164"/>
</dbReference>
<proteinExistence type="inferred from homology"/>
<keyword evidence="4 7" id="KW-0460">Magnesium</keyword>
<name>A0A432G0Z5_9DELT</name>
<comment type="pathway">
    <text evidence="7">Quinol/quinone metabolism; 1,4-dihydroxy-2-naphthoate biosynthesis; 1,4-dihydroxy-2-naphthoate from chorismate: step 2/7.</text>
</comment>
<protein>
    <recommendedName>
        <fullName evidence="7">2-succinyl-5-enolpyruvyl-6-hydroxy-3-cyclohexene-1-carboxylate synthase</fullName>
        <shortName evidence="7">SEPHCHC synthase</shortName>
        <ecNumber evidence="7">2.2.1.9</ecNumber>
    </recommendedName>
    <alternativeName>
        <fullName evidence="7">Menaquinone biosynthesis protein MenD</fullName>
    </alternativeName>
</protein>
<dbReference type="PIRSF" id="PIRSF004983">
    <property type="entry name" value="MenD"/>
    <property type="match status" value="1"/>
</dbReference>
<comment type="caution">
    <text evidence="10">The sequence shown here is derived from an EMBL/GenBank/DDBJ whole genome shotgun (WGS) entry which is preliminary data.</text>
</comment>
<dbReference type="GO" id="GO:0000287">
    <property type="term" value="F:magnesium ion binding"/>
    <property type="evidence" value="ECO:0007669"/>
    <property type="project" value="UniProtKB-UniRule"/>
</dbReference>
<dbReference type="PANTHER" id="PTHR42916:SF1">
    <property type="entry name" value="PROTEIN PHYLLO, CHLOROPLASTIC"/>
    <property type="match status" value="1"/>
</dbReference>
<dbReference type="InterPro" id="IPR004433">
    <property type="entry name" value="MenaQ_synth_MenD"/>
</dbReference>
<dbReference type="Proteomes" id="UP000286801">
    <property type="component" value="Unassembled WGS sequence"/>
</dbReference>
<reference evidence="10 11" key="1">
    <citation type="submission" date="2018-06" db="EMBL/GenBank/DDBJ databases">
        <title>Combined omics and stable isotope probing to characterize newly discovered Mariana Back-Arc vent microbial communities.</title>
        <authorList>
            <person name="Trembath-Reichert E."/>
            <person name="Huber J.A."/>
        </authorList>
    </citation>
    <scope>NUCLEOTIDE SEQUENCE [LARGE SCALE GENOMIC DNA]</scope>
    <source>
        <strain evidence="10">MAG 63_1</strain>
    </source>
</reference>
<feature type="domain" description="Thiamine pyrophosphate enzyme N-terminal TPP-binding" evidence="8">
    <location>
        <begin position="8"/>
        <end position="121"/>
    </location>
</feature>
<gene>
    <name evidence="7" type="primary">menD</name>
    <name evidence="10" type="ORF">DSY97_10175</name>
</gene>
<evidence type="ECO:0000256" key="5">
    <source>
        <dbReference type="ARBA" id="ARBA00023052"/>
    </source>
</evidence>
<evidence type="ECO:0000256" key="3">
    <source>
        <dbReference type="ARBA" id="ARBA00022723"/>
    </source>
</evidence>
<dbReference type="InterPro" id="IPR029061">
    <property type="entry name" value="THDP-binding"/>
</dbReference>
<dbReference type="CDD" id="cd07037">
    <property type="entry name" value="TPP_PYR_MenD"/>
    <property type="match status" value="1"/>
</dbReference>
<keyword evidence="5 7" id="KW-0786">Thiamine pyrophosphate</keyword>
<dbReference type="EMBL" id="QNZL01000275">
    <property type="protein sequence ID" value="RTZ77245.1"/>
    <property type="molecule type" value="Genomic_DNA"/>
</dbReference>
<evidence type="ECO:0000313" key="10">
    <source>
        <dbReference type="EMBL" id="RTZ77245.1"/>
    </source>
</evidence>
<dbReference type="GO" id="GO:0070204">
    <property type="term" value="F:2-succinyl-5-enolpyruvyl-6-hydroxy-3-cyclohexene-1-carboxylic-acid synthase activity"/>
    <property type="evidence" value="ECO:0007669"/>
    <property type="project" value="UniProtKB-UniRule"/>
</dbReference>
<dbReference type="InterPro" id="IPR029035">
    <property type="entry name" value="DHS-like_NAD/FAD-binding_dom"/>
</dbReference>
<dbReference type="AlphaFoldDB" id="A0A432G0Z5"/>
<evidence type="ECO:0000259" key="8">
    <source>
        <dbReference type="Pfam" id="PF02776"/>
    </source>
</evidence>
<dbReference type="CDD" id="cd02009">
    <property type="entry name" value="TPP_SHCHC_synthase"/>
    <property type="match status" value="1"/>
</dbReference>
<dbReference type="SUPFAM" id="SSF52518">
    <property type="entry name" value="Thiamin diphosphate-binding fold (THDP-binding)"/>
    <property type="match status" value="2"/>
</dbReference>
<dbReference type="InterPro" id="IPR032264">
    <property type="entry name" value="MenD_middle"/>
</dbReference>
<dbReference type="HAMAP" id="MF_01659">
    <property type="entry name" value="MenD"/>
    <property type="match status" value="1"/>
</dbReference>
<dbReference type="GO" id="GO:0030145">
    <property type="term" value="F:manganese ion binding"/>
    <property type="evidence" value="ECO:0007669"/>
    <property type="project" value="UniProtKB-UniRule"/>
</dbReference>
<dbReference type="NCBIfam" id="TIGR00173">
    <property type="entry name" value="menD"/>
    <property type="match status" value="1"/>
</dbReference>
<dbReference type="Gene3D" id="3.40.50.1220">
    <property type="entry name" value="TPP-binding domain"/>
    <property type="match status" value="1"/>
</dbReference>
<evidence type="ECO:0000256" key="7">
    <source>
        <dbReference type="HAMAP-Rule" id="MF_01659"/>
    </source>
</evidence>
<dbReference type="Pfam" id="PF16582">
    <property type="entry name" value="TPP_enzyme_M_2"/>
    <property type="match status" value="1"/>
</dbReference>
<dbReference type="InterPro" id="IPR012001">
    <property type="entry name" value="Thiamin_PyroP_enz_TPP-bd_dom"/>
</dbReference>
<evidence type="ECO:0000313" key="11">
    <source>
        <dbReference type="Proteomes" id="UP000286801"/>
    </source>
</evidence>
<comment type="subunit">
    <text evidence="7">Homodimer.</text>
</comment>
<sequence length="583" mass="65111">MNWNECWGEWIIEELVRHGTLCFCISPGSRSTPLTAAVARNDLAKSVVFYDERAAAYFALGHARATGKPAVLICTSGTAGANYLPAVIESSIEQIPLLVLTADRPPELRDTGANQAINQTHIFGTHVRWFFDPGCPGPEFTPAALLSTINHALSKTQRPLSGPVHLNLPFREPFFEKNEAEKSIDLLLPPKTNCYVHFAISRKILPKKEILELIESRPESGILSIGRVPSNSLDSLRKLAEELGWPVFADVTSGLRLGNNCPNRITYYDQLLHDDLISSNWDIEAVWHIGFPPTSKRWLTRWEQTPPSQMVWIADHSERHDQSHNFRWIIEADITEFCEHLVHELRLDKRSAVNRSKTQKWLQASEKAGDLIEKHFSTNSENEKINEFALVRRLTQIIPETHGFFIGNSLPVRAVDMVGSEKGADIPTALNRGASGIDGLIASACGYSSGMQKPVTLLIGDLSALHDLNSFKLLTDSPEPVLLVLLNNHGGGIFSFLPVARQTDIFEPFFAAPHDYNFRKVSSMFNLNYFNPGSISAFETDYSKAIQANKSAVIEIISEREKNPQYLESLRQKLVKSAFESSS</sequence>
<evidence type="ECO:0000256" key="1">
    <source>
        <dbReference type="ARBA" id="ARBA00022428"/>
    </source>
</evidence>
<evidence type="ECO:0000256" key="4">
    <source>
        <dbReference type="ARBA" id="ARBA00022842"/>
    </source>
</evidence>
<dbReference type="EC" id="2.2.1.9" evidence="7"/>
<accession>A0A432G0Z5</accession>
<comment type="cofactor">
    <cofactor evidence="7">
        <name>Mg(2+)</name>
        <dbReference type="ChEBI" id="CHEBI:18420"/>
    </cofactor>
    <cofactor evidence="7">
        <name>Mn(2+)</name>
        <dbReference type="ChEBI" id="CHEBI:29035"/>
    </cofactor>
</comment>
<comment type="cofactor">
    <cofactor evidence="7">
        <name>thiamine diphosphate</name>
        <dbReference type="ChEBI" id="CHEBI:58937"/>
    </cofactor>
    <text evidence="7">Binds 1 thiamine pyrophosphate per subunit.</text>
</comment>
<evidence type="ECO:0000256" key="6">
    <source>
        <dbReference type="ARBA" id="ARBA00023211"/>
    </source>
</evidence>
<dbReference type="SUPFAM" id="SSF52467">
    <property type="entry name" value="DHS-like NAD/FAD-binding domain"/>
    <property type="match status" value="1"/>
</dbReference>
<keyword evidence="3 7" id="KW-0479">Metal-binding</keyword>
<comment type="similarity">
    <text evidence="7">Belongs to the TPP enzyme family. MenD subfamily.</text>
</comment>
<feature type="domain" description="Menaquinone biosynthesis protein MenD middle" evidence="9">
    <location>
        <begin position="213"/>
        <end position="406"/>
    </location>
</feature>
<comment type="pathway">
    <text evidence="7">Quinol/quinone metabolism; menaquinone biosynthesis.</text>
</comment>
<organism evidence="10 11">
    <name type="scientific">SAR324 cluster bacterium</name>
    <dbReference type="NCBI Taxonomy" id="2024889"/>
    <lineage>
        <taxon>Bacteria</taxon>
        <taxon>Deltaproteobacteria</taxon>
        <taxon>SAR324 cluster</taxon>
    </lineage>
</organism>
<dbReference type="PANTHER" id="PTHR42916">
    <property type="entry name" value="2-SUCCINYL-5-ENOLPYRUVYL-6-HYDROXY-3-CYCLOHEXENE-1-CARBOXYLATE SYNTHASE"/>
    <property type="match status" value="1"/>
</dbReference>
<keyword evidence="1 7" id="KW-0474">Menaquinone biosynthesis</keyword>
<evidence type="ECO:0000256" key="2">
    <source>
        <dbReference type="ARBA" id="ARBA00022679"/>
    </source>
</evidence>
<dbReference type="UniPathway" id="UPA00079"/>
<dbReference type="Pfam" id="PF02776">
    <property type="entry name" value="TPP_enzyme_N"/>
    <property type="match status" value="1"/>
</dbReference>
<dbReference type="GO" id="GO:0030976">
    <property type="term" value="F:thiamine pyrophosphate binding"/>
    <property type="evidence" value="ECO:0007669"/>
    <property type="project" value="UniProtKB-UniRule"/>
</dbReference>
<comment type="function">
    <text evidence="7">Catalyzes the thiamine diphosphate-dependent decarboxylation of 2-oxoglutarate and the subsequent addition of the resulting succinic semialdehyde-thiamine pyrophosphate anion to isochorismate to yield 2-succinyl-5-enolpyruvyl-6-hydroxy-3-cyclohexene-1-carboxylate (SEPHCHC).</text>
</comment>
<evidence type="ECO:0000259" key="9">
    <source>
        <dbReference type="Pfam" id="PF16582"/>
    </source>
</evidence>